<name>A0A2K5KDG8_COLAP</name>
<protein>
    <submittedName>
        <fullName evidence="1">Uncharacterized protein</fullName>
    </submittedName>
</protein>
<evidence type="ECO:0000313" key="1">
    <source>
        <dbReference type="Ensembl" id="ENSCANP00000039122.1"/>
    </source>
</evidence>
<dbReference type="Proteomes" id="UP000233080">
    <property type="component" value="Unassembled WGS sequence"/>
</dbReference>
<sequence length="77" mass="8262">ITEGNPSELNFGTPSKISEKPRIDLRMHKLDMSLAEKAPRFQCIHCTPLRSCSAKGLPSALLCSALLSGSESGASFQ</sequence>
<dbReference type="AlphaFoldDB" id="A0A2K5KDG8"/>
<organism evidence="1 2">
    <name type="scientific">Colobus angolensis palliatus</name>
    <name type="common">Peters' Angolan colobus</name>
    <dbReference type="NCBI Taxonomy" id="336983"/>
    <lineage>
        <taxon>Eukaryota</taxon>
        <taxon>Metazoa</taxon>
        <taxon>Chordata</taxon>
        <taxon>Craniata</taxon>
        <taxon>Vertebrata</taxon>
        <taxon>Euteleostomi</taxon>
        <taxon>Mammalia</taxon>
        <taxon>Eutheria</taxon>
        <taxon>Euarchontoglires</taxon>
        <taxon>Primates</taxon>
        <taxon>Haplorrhini</taxon>
        <taxon>Catarrhini</taxon>
        <taxon>Cercopithecidae</taxon>
        <taxon>Colobinae</taxon>
        <taxon>Colobus</taxon>
    </lineage>
</organism>
<dbReference type="Ensembl" id="ENSCANT00000062380.1">
    <property type="protein sequence ID" value="ENSCANP00000039122.1"/>
    <property type="gene ID" value="ENSCANG00000043235.1"/>
</dbReference>
<keyword evidence="2" id="KW-1185">Reference proteome</keyword>
<accession>A0A2K5KDG8</accession>
<reference evidence="1" key="1">
    <citation type="submission" date="2025-08" db="UniProtKB">
        <authorList>
            <consortium name="Ensembl"/>
        </authorList>
    </citation>
    <scope>IDENTIFICATION</scope>
</reference>
<reference evidence="1" key="2">
    <citation type="submission" date="2025-09" db="UniProtKB">
        <authorList>
            <consortium name="Ensembl"/>
        </authorList>
    </citation>
    <scope>IDENTIFICATION</scope>
</reference>
<dbReference type="OMA" id="HKLDMSL"/>
<evidence type="ECO:0000313" key="2">
    <source>
        <dbReference type="Proteomes" id="UP000233080"/>
    </source>
</evidence>
<proteinExistence type="predicted"/>